<dbReference type="RefSeq" id="WP_035027339.1">
    <property type="nucleotide sequence ID" value="NZ_KK073890.1"/>
</dbReference>
<dbReference type="AlphaFoldDB" id="A0A011T2W5"/>
<protein>
    <submittedName>
        <fullName evidence="2">Uncharacterized protein</fullName>
    </submittedName>
</protein>
<dbReference type="EMBL" id="JENY01000018">
    <property type="protein sequence ID" value="EXL05914.1"/>
    <property type="molecule type" value="Genomic_DNA"/>
</dbReference>
<keyword evidence="1" id="KW-1133">Transmembrane helix</keyword>
<dbReference type="HOGENOM" id="CLU_1657475_0_0_5"/>
<dbReference type="eggNOG" id="ENOG502ZXE6">
    <property type="taxonomic scope" value="Bacteria"/>
</dbReference>
<dbReference type="Proteomes" id="UP000019849">
    <property type="component" value="Unassembled WGS sequence"/>
</dbReference>
<dbReference type="PATRIC" id="fig|69279.3.peg.2740"/>
<feature type="transmembrane region" description="Helical" evidence="1">
    <location>
        <begin position="86"/>
        <end position="105"/>
    </location>
</feature>
<comment type="caution">
    <text evidence="2">The sequence shown here is derived from an EMBL/GenBank/DDBJ whole genome shotgun (WGS) entry which is preliminary data.</text>
</comment>
<organism evidence="2 4">
    <name type="scientific">Aquamicrobium defluvii</name>
    <dbReference type="NCBI Taxonomy" id="69279"/>
    <lineage>
        <taxon>Bacteria</taxon>
        <taxon>Pseudomonadati</taxon>
        <taxon>Pseudomonadota</taxon>
        <taxon>Alphaproteobacteria</taxon>
        <taxon>Hyphomicrobiales</taxon>
        <taxon>Phyllobacteriaceae</taxon>
        <taxon>Aquamicrobium</taxon>
    </lineage>
</organism>
<reference evidence="3 5" key="2">
    <citation type="submission" date="2019-03" db="EMBL/GenBank/DDBJ databases">
        <title>Genomic Encyclopedia of Type Strains, Phase IV (KMG-IV): sequencing the most valuable type-strain genomes for metagenomic binning, comparative biology and taxonomic classification.</title>
        <authorList>
            <person name="Goeker M."/>
        </authorList>
    </citation>
    <scope>NUCLEOTIDE SEQUENCE [LARGE SCALE GENOMIC DNA]</scope>
    <source>
        <strain evidence="3 5">DSM 11603</strain>
    </source>
</reference>
<evidence type="ECO:0000313" key="2">
    <source>
        <dbReference type="EMBL" id="EXL05914.1"/>
    </source>
</evidence>
<reference evidence="2 4" key="1">
    <citation type="submission" date="2014-02" db="EMBL/GenBank/DDBJ databases">
        <title>Aquamicrobium defluvii Genome sequencing.</title>
        <authorList>
            <person name="Wang X."/>
        </authorList>
    </citation>
    <scope>NUCLEOTIDE SEQUENCE [LARGE SCALE GENOMIC DNA]</scope>
    <source>
        <strain evidence="2 4">W13Z1</strain>
    </source>
</reference>
<dbReference type="STRING" id="69279.BG36_06765"/>
<keyword evidence="1" id="KW-0812">Transmembrane</keyword>
<feature type="transmembrane region" description="Helical" evidence="1">
    <location>
        <begin position="120"/>
        <end position="139"/>
    </location>
</feature>
<proteinExistence type="predicted"/>
<keyword evidence="5" id="KW-1185">Reference proteome</keyword>
<gene>
    <name evidence="2" type="ORF">BG36_06765</name>
    <name evidence="3" type="ORF">DES43_12254</name>
</gene>
<evidence type="ECO:0000256" key="1">
    <source>
        <dbReference type="SAM" id="Phobius"/>
    </source>
</evidence>
<evidence type="ECO:0000313" key="5">
    <source>
        <dbReference type="Proteomes" id="UP000294958"/>
    </source>
</evidence>
<accession>A0A011T2W5</accession>
<name>A0A011T2W5_9HYPH</name>
<keyword evidence="1" id="KW-0472">Membrane</keyword>
<evidence type="ECO:0000313" key="4">
    <source>
        <dbReference type="Proteomes" id="UP000019849"/>
    </source>
</evidence>
<dbReference type="OrthoDB" id="7906671at2"/>
<evidence type="ECO:0000313" key="3">
    <source>
        <dbReference type="EMBL" id="TDR33460.1"/>
    </source>
</evidence>
<dbReference type="Proteomes" id="UP000294958">
    <property type="component" value="Unassembled WGS sequence"/>
</dbReference>
<dbReference type="EMBL" id="SNZF01000022">
    <property type="protein sequence ID" value="TDR33460.1"/>
    <property type="molecule type" value="Genomic_DNA"/>
</dbReference>
<feature type="transmembrane region" description="Helical" evidence="1">
    <location>
        <begin position="48"/>
        <end position="74"/>
    </location>
</feature>
<sequence>MSGVLAVLLRFAVVLAGYAAACLAASAFVHVLFLGWSGLAEEEALPAFTTGMVVSVPLLALFVAHLNFWPAVAAIAIAEFLGKRDWLFYSLAGGFVALAFAGIFYRDVEGAGASGPGDTALLLAVIGSGIVGGLAYWLVAGIWTPDWRGSGSGKLPPISPGSSGS</sequence>